<dbReference type="SUPFAM" id="SSF57850">
    <property type="entry name" value="RING/U-box"/>
    <property type="match status" value="1"/>
</dbReference>
<keyword evidence="3" id="KW-0472">Membrane</keyword>
<keyword evidence="1" id="KW-0862">Zinc</keyword>
<evidence type="ECO:0000256" key="3">
    <source>
        <dbReference type="SAM" id="Phobius"/>
    </source>
</evidence>
<feature type="compositionally biased region" description="Polar residues" evidence="2">
    <location>
        <begin position="205"/>
        <end position="233"/>
    </location>
</feature>
<dbReference type="GO" id="GO:0005737">
    <property type="term" value="C:cytoplasm"/>
    <property type="evidence" value="ECO:0000318"/>
    <property type="project" value="GO_Central"/>
</dbReference>
<dbReference type="Pfam" id="PF13639">
    <property type="entry name" value="zf-RING_2"/>
    <property type="match status" value="1"/>
</dbReference>
<reference evidence="5 6" key="1">
    <citation type="journal article" date="2008" name="Nature">
        <title>The genome of the choanoflagellate Monosiga brevicollis and the origin of metazoans.</title>
        <authorList>
            <consortium name="JGI Sequencing"/>
            <person name="King N."/>
            <person name="Westbrook M.J."/>
            <person name="Young S.L."/>
            <person name="Kuo A."/>
            <person name="Abedin M."/>
            <person name="Chapman J."/>
            <person name="Fairclough S."/>
            <person name="Hellsten U."/>
            <person name="Isogai Y."/>
            <person name="Letunic I."/>
            <person name="Marr M."/>
            <person name="Pincus D."/>
            <person name="Putnam N."/>
            <person name="Rokas A."/>
            <person name="Wright K.J."/>
            <person name="Zuzow R."/>
            <person name="Dirks W."/>
            <person name="Good M."/>
            <person name="Goodstein D."/>
            <person name="Lemons D."/>
            <person name="Li W."/>
            <person name="Lyons J.B."/>
            <person name="Morris A."/>
            <person name="Nichols S."/>
            <person name="Richter D.J."/>
            <person name="Salamov A."/>
            <person name="Bork P."/>
            <person name="Lim W.A."/>
            <person name="Manning G."/>
            <person name="Miller W.T."/>
            <person name="McGinnis W."/>
            <person name="Shapiro H."/>
            <person name="Tjian R."/>
            <person name="Grigoriev I.V."/>
            <person name="Rokhsar D."/>
        </authorList>
    </citation>
    <scope>NUCLEOTIDE SEQUENCE [LARGE SCALE GENOMIC DNA]</scope>
    <source>
        <strain evidence="6">MX1 / ATCC 50154</strain>
    </source>
</reference>
<dbReference type="Proteomes" id="UP000001357">
    <property type="component" value="Unassembled WGS sequence"/>
</dbReference>
<evidence type="ECO:0000313" key="6">
    <source>
        <dbReference type="Proteomes" id="UP000001357"/>
    </source>
</evidence>
<dbReference type="EMBL" id="CH991549">
    <property type="protein sequence ID" value="EDQ89942.1"/>
    <property type="molecule type" value="Genomic_DNA"/>
</dbReference>
<keyword evidence="3" id="KW-0812">Transmembrane</keyword>
<organism evidence="5 6">
    <name type="scientific">Monosiga brevicollis</name>
    <name type="common">Choanoflagellate</name>
    <dbReference type="NCBI Taxonomy" id="81824"/>
    <lineage>
        <taxon>Eukaryota</taxon>
        <taxon>Choanoflagellata</taxon>
        <taxon>Craspedida</taxon>
        <taxon>Salpingoecidae</taxon>
        <taxon>Monosiga</taxon>
    </lineage>
</organism>
<name>A9UY13_MONBE</name>
<dbReference type="GO" id="GO:0061630">
    <property type="term" value="F:ubiquitin protein ligase activity"/>
    <property type="evidence" value="ECO:0000318"/>
    <property type="project" value="GO_Central"/>
</dbReference>
<dbReference type="FunFam" id="3.30.40.10:FF:000388">
    <property type="entry name" value="Putative RING zinc finger domain superfamily protein"/>
    <property type="match status" value="1"/>
</dbReference>
<dbReference type="SMART" id="SM00184">
    <property type="entry name" value="RING"/>
    <property type="match status" value="1"/>
</dbReference>
<evidence type="ECO:0000256" key="2">
    <source>
        <dbReference type="SAM" id="MobiDB-lite"/>
    </source>
</evidence>
<dbReference type="InterPro" id="IPR013083">
    <property type="entry name" value="Znf_RING/FYVE/PHD"/>
</dbReference>
<dbReference type="GeneID" id="5890440"/>
<dbReference type="CDD" id="cd16454">
    <property type="entry name" value="RING-H2_PA-TM-RING"/>
    <property type="match status" value="1"/>
</dbReference>
<feature type="region of interest" description="Disordered" evidence="2">
    <location>
        <begin position="201"/>
        <end position="233"/>
    </location>
</feature>
<dbReference type="AlphaFoldDB" id="A9UY13"/>
<evidence type="ECO:0000256" key="1">
    <source>
        <dbReference type="PROSITE-ProRule" id="PRU00175"/>
    </source>
</evidence>
<proteinExistence type="predicted"/>
<dbReference type="STRING" id="81824.A9UY13"/>
<dbReference type="InterPro" id="IPR001841">
    <property type="entry name" value="Znf_RING"/>
</dbReference>
<evidence type="ECO:0000313" key="5">
    <source>
        <dbReference type="EMBL" id="EDQ89942.1"/>
    </source>
</evidence>
<dbReference type="PANTHER" id="PTHR16200">
    <property type="entry name" value="RING ZINC FINGER"/>
    <property type="match status" value="1"/>
</dbReference>
<dbReference type="RefSeq" id="XP_001745364.1">
    <property type="nucleotide sequence ID" value="XM_001745312.1"/>
</dbReference>
<feature type="region of interest" description="Disordered" evidence="2">
    <location>
        <begin position="418"/>
        <end position="455"/>
    </location>
</feature>
<dbReference type="Gene3D" id="3.30.40.10">
    <property type="entry name" value="Zinc/RING finger domain, C3HC4 (zinc finger)"/>
    <property type="match status" value="1"/>
</dbReference>
<feature type="transmembrane region" description="Helical" evidence="3">
    <location>
        <begin position="149"/>
        <end position="174"/>
    </location>
</feature>
<dbReference type="eggNOG" id="KOG0800">
    <property type="taxonomic scope" value="Eukaryota"/>
</dbReference>
<protein>
    <recommendedName>
        <fullName evidence="4">RING-type domain-containing protein</fullName>
    </recommendedName>
</protein>
<gene>
    <name evidence="5" type="ORF">MONBRDRAFT_7692</name>
</gene>
<keyword evidence="1" id="KW-0479">Metal-binding</keyword>
<keyword evidence="6" id="KW-1185">Reference proteome</keyword>
<feature type="region of interest" description="Disordered" evidence="2">
    <location>
        <begin position="323"/>
        <end position="360"/>
    </location>
</feature>
<dbReference type="GO" id="GO:0006511">
    <property type="term" value="P:ubiquitin-dependent protein catabolic process"/>
    <property type="evidence" value="ECO:0000318"/>
    <property type="project" value="GO_Central"/>
</dbReference>
<dbReference type="PROSITE" id="PS50089">
    <property type="entry name" value="ZF_RING_2"/>
    <property type="match status" value="1"/>
</dbReference>
<dbReference type="InParanoid" id="A9UY13"/>
<dbReference type="InterPro" id="IPR051073">
    <property type="entry name" value="ZNRF3_Arkadia_E3_ligases"/>
</dbReference>
<keyword evidence="1" id="KW-0863">Zinc-finger</keyword>
<feature type="compositionally biased region" description="Low complexity" evidence="2">
    <location>
        <begin position="432"/>
        <end position="455"/>
    </location>
</feature>
<feature type="domain" description="RING-type" evidence="4">
    <location>
        <begin position="270"/>
        <end position="311"/>
    </location>
</feature>
<accession>A9UY13</accession>
<evidence type="ECO:0000259" key="4">
    <source>
        <dbReference type="PROSITE" id="PS50089"/>
    </source>
</evidence>
<keyword evidence="3" id="KW-1133">Transmembrane helix</keyword>
<dbReference type="FunCoup" id="A9UY13">
    <property type="interactions" value="835"/>
</dbReference>
<dbReference type="GO" id="GO:0008270">
    <property type="term" value="F:zinc ion binding"/>
    <property type="evidence" value="ECO:0007669"/>
    <property type="project" value="UniProtKB-KW"/>
</dbReference>
<dbReference type="KEGG" id="mbr:MONBRDRAFT_7692"/>
<sequence length="455" mass="48619">MLPNGNRQVLSDTAYYSLFSDIKSIEAAFYVLTEDDGQTLAPGCQPYPAPTNESFILMVLRGQCSFDEKVTQLATLPNAVGILIANDFDADAPPVMSGESSTDIVSISITQDMATTIKQLADTTNDLKVRVEPLRQVDPDDTSIDLSNWLFGHIIVFGVLVFVLSGCVLGTYYCRSLLTRMEQNTTRREVTNILDRIPTREFQGKESTQASDDTHVTQQSPQNEGESCVDQSMPASAAAVEDDDALSVATATTVVASAAAACDEDEEPMCAICLAEFETGDVVRTLPCKHEYHKECCDPWLTERRTCPLCKIDVLEAINSQENAAAADAGTPSTRTPRSRWNPFGRRGQAIDIENPAPSPAPVAPASLGAIQMVGSEGALPMTASVLPAPVAASGSSPSPIRGYGAIDAGPVATSPRLRALSGYDVPEDAQSHSSMDSSTSRRQLLSTSSDDSLL</sequence>
<dbReference type="Gene3D" id="3.50.30.30">
    <property type="match status" value="1"/>
</dbReference>